<feature type="transmembrane region" description="Helical" evidence="7">
    <location>
        <begin position="88"/>
        <end position="110"/>
    </location>
</feature>
<evidence type="ECO:0000256" key="2">
    <source>
        <dbReference type="ARBA" id="ARBA00022448"/>
    </source>
</evidence>
<keyword evidence="7" id="KW-0997">Cell inner membrane</keyword>
<organism evidence="9 10">
    <name type="scientific">Reyranella soli</name>
    <dbReference type="NCBI Taxonomy" id="1230389"/>
    <lineage>
        <taxon>Bacteria</taxon>
        <taxon>Pseudomonadati</taxon>
        <taxon>Pseudomonadota</taxon>
        <taxon>Alphaproteobacteria</taxon>
        <taxon>Hyphomicrobiales</taxon>
        <taxon>Reyranellaceae</taxon>
        <taxon>Reyranella</taxon>
    </lineage>
</organism>
<keyword evidence="5 7" id="KW-1133">Transmembrane helix</keyword>
<name>A0A512NLT4_9HYPH</name>
<evidence type="ECO:0000313" key="10">
    <source>
        <dbReference type="Proteomes" id="UP000321058"/>
    </source>
</evidence>
<comment type="subcellular location">
    <subcellularLocation>
        <location evidence="7">Cell inner membrane</location>
        <topology evidence="7">Multi-pass membrane protein</topology>
    </subcellularLocation>
    <subcellularLocation>
        <location evidence="1">Cell membrane</location>
        <topology evidence="1">Multi-pass membrane protein</topology>
    </subcellularLocation>
</comment>
<protein>
    <recommendedName>
        <fullName evidence="7">TRAP transporter small permease protein</fullName>
    </recommendedName>
</protein>
<comment type="subunit">
    <text evidence="7">The complex comprises the extracytoplasmic solute receptor protein and the two transmembrane proteins.</text>
</comment>
<evidence type="ECO:0000256" key="5">
    <source>
        <dbReference type="ARBA" id="ARBA00022989"/>
    </source>
</evidence>
<accession>A0A512NLT4</accession>
<comment type="similarity">
    <text evidence="7">Belongs to the TRAP transporter small permease family.</text>
</comment>
<evidence type="ECO:0000313" key="9">
    <source>
        <dbReference type="EMBL" id="GEP59906.1"/>
    </source>
</evidence>
<keyword evidence="6 7" id="KW-0472">Membrane</keyword>
<dbReference type="GO" id="GO:0005886">
    <property type="term" value="C:plasma membrane"/>
    <property type="evidence" value="ECO:0007669"/>
    <property type="project" value="UniProtKB-SubCell"/>
</dbReference>
<evidence type="ECO:0000256" key="7">
    <source>
        <dbReference type="RuleBase" id="RU369079"/>
    </source>
</evidence>
<keyword evidence="4 7" id="KW-0812">Transmembrane</keyword>
<feature type="transmembrane region" description="Helical" evidence="7">
    <location>
        <begin position="12"/>
        <end position="33"/>
    </location>
</feature>
<dbReference type="InterPro" id="IPR055348">
    <property type="entry name" value="DctQ"/>
</dbReference>
<sequence length="159" mass="18160">MRWLEGVDRALGRLIEAGRWLVLPVALILFLQWPLRDFVRAYSREANDLGQWIFALYVSLAMTFATRERTHLAVDAIAHGYSQRLRDLIARWGGFLCVAPWAAFMIWAVWPTVQRSVMVLEKFPDTNNAGYFLIKVAALLLAVLALVQAIVDLLRPARH</sequence>
<keyword evidence="10" id="KW-1185">Reference proteome</keyword>
<feature type="transmembrane region" description="Helical" evidence="7">
    <location>
        <begin position="130"/>
        <end position="154"/>
    </location>
</feature>
<evidence type="ECO:0000256" key="6">
    <source>
        <dbReference type="ARBA" id="ARBA00023136"/>
    </source>
</evidence>
<feature type="domain" description="Tripartite ATP-independent periplasmic transporters DctQ component" evidence="8">
    <location>
        <begin position="26"/>
        <end position="158"/>
    </location>
</feature>
<dbReference type="AlphaFoldDB" id="A0A512NLT4"/>
<evidence type="ECO:0000256" key="1">
    <source>
        <dbReference type="ARBA" id="ARBA00004651"/>
    </source>
</evidence>
<proteinExistence type="inferred from homology"/>
<comment type="function">
    <text evidence="7">Part of the tripartite ATP-independent periplasmic (TRAP) transport system.</text>
</comment>
<dbReference type="Pfam" id="PF04290">
    <property type="entry name" value="DctQ"/>
    <property type="match status" value="1"/>
</dbReference>
<dbReference type="GO" id="GO:0022857">
    <property type="term" value="F:transmembrane transporter activity"/>
    <property type="evidence" value="ECO:0007669"/>
    <property type="project" value="UniProtKB-UniRule"/>
</dbReference>
<keyword evidence="2 7" id="KW-0813">Transport</keyword>
<comment type="caution">
    <text evidence="9">The sequence shown here is derived from an EMBL/GenBank/DDBJ whole genome shotgun (WGS) entry which is preliminary data.</text>
</comment>
<dbReference type="Proteomes" id="UP000321058">
    <property type="component" value="Unassembled WGS sequence"/>
</dbReference>
<evidence type="ECO:0000259" key="8">
    <source>
        <dbReference type="Pfam" id="PF04290"/>
    </source>
</evidence>
<dbReference type="RefSeq" id="WP_170303597.1">
    <property type="nucleotide sequence ID" value="NZ_BKAJ01000144.1"/>
</dbReference>
<evidence type="ECO:0000256" key="3">
    <source>
        <dbReference type="ARBA" id="ARBA00022475"/>
    </source>
</evidence>
<reference evidence="9 10" key="1">
    <citation type="submission" date="2019-07" db="EMBL/GenBank/DDBJ databases">
        <title>Whole genome shotgun sequence of Reyranella soli NBRC 108950.</title>
        <authorList>
            <person name="Hosoyama A."/>
            <person name="Uohara A."/>
            <person name="Ohji S."/>
            <person name="Ichikawa N."/>
        </authorList>
    </citation>
    <scope>NUCLEOTIDE SEQUENCE [LARGE SCALE GENOMIC DNA]</scope>
    <source>
        <strain evidence="9 10">NBRC 108950</strain>
    </source>
</reference>
<gene>
    <name evidence="9" type="ORF">RSO01_70720</name>
</gene>
<evidence type="ECO:0000256" key="4">
    <source>
        <dbReference type="ARBA" id="ARBA00022692"/>
    </source>
</evidence>
<keyword evidence="3" id="KW-1003">Cell membrane</keyword>
<feature type="transmembrane region" description="Helical" evidence="7">
    <location>
        <begin position="49"/>
        <end position="67"/>
    </location>
</feature>
<dbReference type="EMBL" id="BKAJ01000144">
    <property type="protein sequence ID" value="GEP59906.1"/>
    <property type="molecule type" value="Genomic_DNA"/>
</dbReference>